<feature type="transmembrane region" description="Helical" evidence="1">
    <location>
        <begin position="195"/>
        <end position="213"/>
    </location>
</feature>
<feature type="transmembrane region" description="Helical" evidence="1">
    <location>
        <begin position="241"/>
        <end position="262"/>
    </location>
</feature>
<dbReference type="PANTHER" id="PTHR37312:SF1">
    <property type="entry name" value="MEMBRANE-BOUND ACYLTRANSFERASE YKRP-RELATED"/>
    <property type="match status" value="1"/>
</dbReference>
<feature type="domain" description="Acyltransferase 3" evidence="2">
    <location>
        <begin position="18"/>
        <end position="329"/>
    </location>
</feature>
<feature type="transmembrane region" description="Helical" evidence="1">
    <location>
        <begin position="118"/>
        <end position="136"/>
    </location>
</feature>
<gene>
    <name evidence="3" type="ORF">QUW25_02070</name>
</gene>
<organism evidence="3 4">
    <name type="scientific">Thermophilibacter provencensis</name>
    <dbReference type="NCBI Taxonomy" id="1852386"/>
    <lineage>
        <taxon>Bacteria</taxon>
        <taxon>Bacillati</taxon>
        <taxon>Actinomycetota</taxon>
        <taxon>Coriobacteriia</taxon>
        <taxon>Coriobacteriales</taxon>
        <taxon>Atopobiaceae</taxon>
        <taxon>Thermophilibacter</taxon>
    </lineage>
</organism>
<keyword evidence="1" id="KW-0812">Transmembrane</keyword>
<keyword evidence="3" id="KW-0808">Transferase</keyword>
<keyword evidence="3" id="KW-0012">Acyltransferase</keyword>
<name>A0ABT7V1K0_9ACTN</name>
<proteinExistence type="predicted"/>
<keyword evidence="1" id="KW-0472">Membrane</keyword>
<evidence type="ECO:0000313" key="3">
    <source>
        <dbReference type="EMBL" id="MDM8270478.1"/>
    </source>
</evidence>
<feature type="transmembrane region" description="Helical" evidence="1">
    <location>
        <begin position="311"/>
        <end position="335"/>
    </location>
</feature>
<evidence type="ECO:0000313" key="4">
    <source>
        <dbReference type="Proteomes" id="UP001529256"/>
    </source>
</evidence>
<comment type="caution">
    <text evidence="3">The sequence shown here is derived from an EMBL/GenBank/DDBJ whole genome shotgun (WGS) entry which is preliminary data.</text>
</comment>
<dbReference type="Pfam" id="PF01757">
    <property type="entry name" value="Acyl_transf_3"/>
    <property type="match status" value="1"/>
</dbReference>
<feature type="transmembrane region" description="Helical" evidence="1">
    <location>
        <begin position="85"/>
        <end position="103"/>
    </location>
</feature>
<feature type="transmembrane region" description="Helical" evidence="1">
    <location>
        <begin position="141"/>
        <end position="157"/>
    </location>
</feature>
<feature type="transmembrane region" description="Helical" evidence="1">
    <location>
        <begin position="163"/>
        <end position="183"/>
    </location>
</feature>
<keyword evidence="4" id="KW-1185">Reference proteome</keyword>
<protein>
    <submittedName>
        <fullName evidence="3">Acyltransferase family protein</fullName>
    </submittedName>
</protein>
<dbReference type="RefSeq" id="WP_289510577.1">
    <property type="nucleotide sequence ID" value="NZ_JAUDEA010000002.1"/>
</dbReference>
<reference evidence="3" key="2">
    <citation type="submission" date="2023-06" db="EMBL/GenBank/DDBJ databases">
        <authorList>
            <person name="Zeman M."/>
            <person name="Kubasova T."/>
            <person name="Jahodarova E."/>
            <person name="Nykrynova M."/>
            <person name="Rychlik I."/>
        </authorList>
    </citation>
    <scope>NUCLEOTIDE SEQUENCE</scope>
    <source>
        <strain evidence="3">153_Feed</strain>
    </source>
</reference>
<accession>A0ABT7V1K0</accession>
<evidence type="ECO:0000256" key="1">
    <source>
        <dbReference type="SAM" id="Phobius"/>
    </source>
</evidence>
<dbReference type="GO" id="GO:0016746">
    <property type="term" value="F:acyltransferase activity"/>
    <property type="evidence" value="ECO:0007669"/>
    <property type="project" value="UniProtKB-KW"/>
</dbReference>
<feature type="transmembrane region" description="Helical" evidence="1">
    <location>
        <begin position="21"/>
        <end position="41"/>
    </location>
</feature>
<reference evidence="3" key="1">
    <citation type="submission" date="2023-06" db="EMBL/GenBank/DDBJ databases">
        <title>Identification and characterization of horizontal gene transfer across gut microbiota members of farm animals based on homology search.</title>
        <authorList>
            <person name="Schwarzerova J."/>
            <person name="Nykrynova M."/>
            <person name="Jureckova K."/>
            <person name="Cejkova D."/>
            <person name="Rychlik I."/>
        </authorList>
    </citation>
    <scope>NUCLEOTIDE SEQUENCE</scope>
    <source>
        <strain evidence="3">153_Feed</strain>
    </source>
</reference>
<dbReference type="InterPro" id="IPR002656">
    <property type="entry name" value="Acyl_transf_3_dom"/>
</dbReference>
<dbReference type="EMBL" id="JAUDEA010000002">
    <property type="protein sequence ID" value="MDM8270478.1"/>
    <property type="molecule type" value="Genomic_DNA"/>
</dbReference>
<feature type="transmembrane region" description="Helical" evidence="1">
    <location>
        <begin position="53"/>
        <end position="73"/>
    </location>
</feature>
<dbReference type="Proteomes" id="UP001529256">
    <property type="component" value="Unassembled WGS sequence"/>
</dbReference>
<dbReference type="PANTHER" id="PTHR37312">
    <property type="entry name" value="MEMBRANE-BOUND ACYLTRANSFERASE YKRP-RELATED"/>
    <property type="match status" value="1"/>
</dbReference>
<dbReference type="InterPro" id="IPR052734">
    <property type="entry name" value="Nod_factor_acetyltransferase"/>
</dbReference>
<sequence>MAERGMVAPTSAPGRRIEWMDALKGILILLVVIGHVLLPIHTERPYVSGVYDLIYLFHMPLFIFVSGFFAKHAVDGEGRQRVDRVLTYAALGIAFNVALRLFAGQSLTLLRVLDLPSAPWYLVSLATWYLLVPFFARLKPAPGLVFAALISIAATVIRDQTDVLALSRSAHFLPYFFAGYYLSAASLERLRAPRVRCVLVCAGIAAALCYLAFQDELAGIYPFVYGNSVCRMRLLVAVPGYLLISALGIVLALCCMALAPAGTRGTGRLISRPLSFLGRRTLQIYICHRFVREAMAQMGFYDWAVGLDQPVLLALLVAIALVICLVFSWGGFTWVTNKLISPRWSFMTRP</sequence>
<evidence type="ECO:0000259" key="2">
    <source>
        <dbReference type="Pfam" id="PF01757"/>
    </source>
</evidence>
<keyword evidence="1" id="KW-1133">Transmembrane helix</keyword>